<dbReference type="SUPFAM" id="SSF46689">
    <property type="entry name" value="Homeodomain-like"/>
    <property type="match status" value="1"/>
</dbReference>
<evidence type="ECO:0000313" key="10">
    <source>
        <dbReference type="Proteomes" id="UP000807825"/>
    </source>
</evidence>
<evidence type="ECO:0000256" key="1">
    <source>
        <dbReference type="ARBA" id="ARBA00022741"/>
    </source>
</evidence>
<dbReference type="InterPro" id="IPR011006">
    <property type="entry name" value="CheY-like_superfamily"/>
</dbReference>
<dbReference type="InterPro" id="IPR058031">
    <property type="entry name" value="AAA_lid_NorR"/>
</dbReference>
<keyword evidence="5" id="KW-0804">Transcription</keyword>
<evidence type="ECO:0000256" key="5">
    <source>
        <dbReference type="ARBA" id="ARBA00023163"/>
    </source>
</evidence>
<dbReference type="Pfam" id="PF00158">
    <property type="entry name" value="Sigma54_activat"/>
    <property type="match status" value="1"/>
</dbReference>
<dbReference type="PROSITE" id="PS50045">
    <property type="entry name" value="SIGMA54_INTERACT_4"/>
    <property type="match status" value="1"/>
</dbReference>
<evidence type="ECO:0000313" key="9">
    <source>
        <dbReference type="EMBL" id="MBI5252341.1"/>
    </source>
</evidence>
<dbReference type="InterPro" id="IPR003593">
    <property type="entry name" value="AAA+_ATPase"/>
</dbReference>
<evidence type="ECO:0000256" key="6">
    <source>
        <dbReference type="PROSITE-ProRule" id="PRU00169"/>
    </source>
</evidence>
<dbReference type="SMART" id="SM00448">
    <property type="entry name" value="REC"/>
    <property type="match status" value="1"/>
</dbReference>
<keyword evidence="4" id="KW-0238">DNA-binding</keyword>
<dbReference type="SUPFAM" id="SSF52172">
    <property type="entry name" value="CheY-like"/>
    <property type="match status" value="1"/>
</dbReference>
<dbReference type="FunFam" id="3.40.50.300:FF:000006">
    <property type="entry name" value="DNA-binding transcriptional regulator NtrC"/>
    <property type="match status" value="1"/>
</dbReference>
<dbReference type="Proteomes" id="UP000807825">
    <property type="component" value="Unassembled WGS sequence"/>
</dbReference>
<dbReference type="InterPro" id="IPR002197">
    <property type="entry name" value="HTH_Fis"/>
</dbReference>
<dbReference type="InterPro" id="IPR025944">
    <property type="entry name" value="Sigma_54_int_dom_CS"/>
</dbReference>
<feature type="domain" description="Sigma-54 factor interaction" evidence="7">
    <location>
        <begin position="160"/>
        <end position="389"/>
    </location>
</feature>
<dbReference type="GO" id="GO:0000160">
    <property type="term" value="P:phosphorelay signal transduction system"/>
    <property type="evidence" value="ECO:0007669"/>
    <property type="project" value="InterPro"/>
</dbReference>
<dbReference type="CDD" id="cd00009">
    <property type="entry name" value="AAA"/>
    <property type="match status" value="1"/>
</dbReference>
<sequence length="482" mass="54464">MNPSSDNGHILIIEDDPYNGPFTQQLLQSAGFRADLVESAELGLEFLENNNEHGPDMILLDVNLPGMDGLETVGKLKAHPEYQYIPVIIFTVHNSLEYKILGLNSGGDDYLIKPYEPDELIARVNAMLRIRRLYSSLRHERQMNRRLTQTLDRSQQLANLLGRSPQMRSICDLLLDISTTNSHVLIQGESGTGKEVIAKAIHDESLRKNGPFVVINCAAYAETLLHSELFGHEKGAFTGAIRRKPGRFEQADGGTIFLDEIGEVSLPTQVILLRVIQEGRFERVGGEETLSSNARIIAATNRNLKRAMAEGIFREDLYWRLNVISINVPPLRDRKEDIPQLVANFIERYNVRLTKNIVSFSPEAMDLIFSHNWPGNVRELENVVERSMVLAKHEIIGPEHLPSELRAQEAYACFPDQGADLEFHEKEHIRSVLEQCDWNKYKAARMMGISRSTLYSKIRKHGLDRATGTAVVLPSVQDLRQP</sequence>
<feature type="modified residue" description="4-aspartylphosphate" evidence="6">
    <location>
        <position position="61"/>
    </location>
</feature>
<dbReference type="Gene3D" id="1.10.8.60">
    <property type="match status" value="1"/>
</dbReference>
<dbReference type="EMBL" id="JACRDE010000596">
    <property type="protein sequence ID" value="MBI5252341.1"/>
    <property type="molecule type" value="Genomic_DNA"/>
</dbReference>
<dbReference type="PANTHER" id="PTHR32071:SF122">
    <property type="entry name" value="SIGMA FACTOR"/>
    <property type="match status" value="1"/>
</dbReference>
<dbReference type="InterPro" id="IPR002078">
    <property type="entry name" value="Sigma_54_int"/>
</dbReference>
<dbReference type="Gene3D" id="1.10.10.60">
    <property type="entry name" value="Homeodomain-like"/>
    <property type="match status" value="1"/>
</dbReference>
<protein>
    <submittedName>
        <fullName evidence="9">Sigma-54-dependent Fis family transcriptional regulator</fullName>
    </submittedName>
</protein>
<evidence type="ECO:0000259" key="7">
    <source>
        <dbReference type="PROSITE" id="PS50045"/>
    </source>
</evidence>
<dbReference type="InterPro" id="IPR009057">
    <property type="entry name" value="Homeodomain-like_sf"/>
</dbReference>
<dbReference type="PRINTS" id="PR01590">
    <property type="entry name" value="HTHFIS"/>
</dbReference>
<accession>A0A9D6V9D5</accession>
<dbReference type="Pfam" id="PF25601">
    <property type="entry name" value="AAA_lid_14"/>
    <property type="match status" value="1"/>
</dbReference>
<dbReference type="PROSITE" id="PS00676">
    <property type="entry name" value="SIGMA54_INTERACT_2"/>
    <property type="match status" value="1"/>
</dbReference>
<dbReference type="PROSITE" id="PS00688">
    <property type="entry name" value="SIGMA54_INTERACT_3"/>
    <property type="match status" value="1"/>
</dbReference>
<dbReference type="Pfam" id="PF02954">
    <property type="entry name" value="HTH_8"/>
    <property type="match status" value="1"/>
</dbReference>
<dbReference type="GO" id="GO:0043565">
    <property type="term" value="F:sequence-specific DNA binding"/>
    <property type="evidence" value="ECO:0007669"/>
    <property type="project" value="InterPro"/>
</dbReference>
<dbReference type="InterPro" id="IPR001789">
    <property type="entry name" value="Sig_transdc_resp-reg_receiver"/>
</dbReference>
<keyword evidence="3" id="KW-0805">Transcription regulation</keyword>
<comment type="caution">
    <text evidence="9">The sequence shown here is derived from an EMBL/GenBank/DDBJ whole genome shotgun (WGS) entry which is preliminary data.</text>
</comment>
<dbReference type="PROSITE" id="PS50110">
    <property type="entry name" value="RESPONSE_REGULATORY"/>
    <property type="match status" value="1"/>
</dbReference>
<dbReference type="InterPro" id="IPR025662">
    <property type="entry name" value="Sigma_54_int_dom_ATP-bd_1"/>
</dbReference>
<keyword evidence="1" id="KW-0547">Nucleotide-binding</keyword>
<proteinExistence type="predicted"/>
<dbReference type="GO" id="GO:0006355">
    <property type="term" value="P:regulation of DNA-templated transcription"/>
    <property type="evidence" value="ECO:0007669"/>
    <property type="project" value="InterPro"/>
</dbReference>
<gene>
    <name evidence="9" type="ORF">HY912_22840</name>
</gene>
<organism evidence="9 10">
    <name type="scientific">Desulfomonile tiedjei</name>
    <dbReference type="NCBI Taxonomy" id="2358"/>
    <lineage>
        <taxon>Bacteria</taxon>
        <taxon>Pseudomonadati</taxon>
        <taxon>Thermodesulfobacteriota</taxon>
        <taxon>Desulfomonilia</taxon>
        <taxon>Desulfomonilales</taxon>
        <taxon>Desulfomonilaceae</taxon>
        <taxon>Desulfomonile</taxon>
    </lineage>
</organism>
<dbReference type="PROSITE" id="PS00675">
    <property type="entry name" value="SIGMA54_INTERACT_1"/>
    <property type="match status" value="1"/>
</dbReference>
<dbReference type="SUPFAM" id="SSF52540">
    <property type="entry name" value="P-loop containing nucleoside triphosphate hydrolases"/>
    <property type="match status" value="1"/>
</dbReference>
<dbReference type="GO" id="GO:0005524">
    <property type="term" value="F:ATP binding"/>
    <property type="evidence" value="ECO:0007669"/>
    <property type="project" value="UniProtKB-KW"/>
</dbReference>
<reference evidence="9" key="1">
    <citation type="submission" date="2020-07" db="EMBL/GenBank/DDBJ databases">
        <title>Huge and variable diversity of episymbiotic CPR bacteria and DPANN archaea in groundwater ecosystems.</title>
        <authorList>
            <person name="He C.Y."/>
            <person name="Keren R."/>
            <person name="Whittaker M."/>
            <person name="Farag I.F."/>
            <person name="Doudna J."/>
            <person name="Cate J.H.D."/>
            <person name="Banfield J.F."/>
        </authorList>
    </citation>
    <scope>NUCLEOTIDE SEQUENCE</scope>
    <source>
        <strain evidence="9">NC_groundwater_1664_Pr3_B-0.1um_52_9</strain>
    </source>
</reference>
<dbReference type="Gene3D" id="3.40.50.300">
    <property type="entry name" value="P-loop containing nucleotide triphosphate hydrolases"/>
    <property type="match status" value="1"/>
</dbReference>
<evidence type="ECO:0000256" key="3">
    <source>
        <dbReference type="ARBA" id="ARBA00023015"/>
    </source>
</evidence>
<dbReference type="SMART" id="SM00382">
    <property type="entry name" value="AAA"/>
    <property type="match status" value="1"/>
</dbReference>
<dbReference type="InterPro" id="IPR027417">
    <property type="entry name" value="P-loop_NTPase"/>
</dbReference>
<name>A0A9D6V9D5_9BACT</name>
<keyword evidence="2" id="KW-0067">ATP-binding</keyword>
<evidence type="ECO:0000259" key="8">
    <source>
        <dbReference type="PROSITE" id="PS50110"/>
    </source>
</evidence>
<keyword evidence="6" id="KW-0597">Phosphoprotein</keyword>
<dbReference type="Pfam" id="PF00072">
    <property type="entry name" value="Response_reg"/>
    <property type="match status" value="1"/>
</dbReference>
<dbReference type="AlphaFoldDB" id="A0A9D6V9D5"/>
<dbReference type="PANTHER" id="PTHR32071">
    <property type="entry name" value="TRANSCRIPTIONAL REGULATORY PROTEIN"/>
    <property type="match status" value="1"/>
</dbReference>
<evidence type="ECO:0000256" key="4">
    <source>
        <dbReference type="ARBA" id="ARBA00023125"/>
    </source>
</evidence>
<evidence type="ECO:0000256" key="2">
    <source>
        <dbReference type="ARBA" id="ARBA00022840"/>
    </source>
</evidence>
<feature type="domain" description="Response regulatory" evidence="8">
    <location>
        <begin position="9"/>
        <end position="128"/>
    </location>
</feature>
<dbReference type="Gene3D" id="3.40.50.2300">
    <property type="match status" value="1"/>
</dbReference>
<dbReference type="InterPro" id="IPR025943">
    <property type="entry name" value="Sigma_54_int_dom_ATP-bd_2"/>
</dbReference>